<dbReference type="AlphaFoldDB" id="A0A315ZC59"/>
<dbReference type="EMBL" id="QGDO01000002">
    <property type="protein sequence ID" value="PWJ42683.1"/>
    <property type="molecule type" value="Genomic_DNA"/>
</dbReference>
<reference evidence="2 3" key="1">
    <citation type="submission" date="2018-03" db="EMBL/GenBank/DDBJ databases">
        <title>Genomic Encyclopedia of Archaeal and Bacterial Type Strains, Phase II (KMG-II): from individual species to whole genera.</title>
        <authorList>
            <person name="Goeker M."/>
        </authorList>
    </citation>
    <scope>NUCLEOTIDE SEQUENCE [LARGE SCALE GENOMIC DNA]</scope>
    <source>
        <strain evidence="2 3">DSM 28229</strain>
    </source>
</reference>
<protein>
    <submittedName>
        <fullName evidence="2">RimJ/RimL family protein N-acetyltransferase</fullName>
    </submittedName>
</protein>
<name>A0A315ZC59_SEDFL</name>
<organism evidence="2 3">
    <name type="scientific">Sediminitomix flava</name>
    <dbReference type="NCBI Taxonomy" id="379075"/>
    <lineage>
        <taxon>Bacteria</taxon>
        <taxon>Pseudomonadati</taxon>
        <taxon>Bacteroidota</taxon>
        <taxon>Cytophagia</taxon>
        <taxon>Cytophagales</taxon>
        <taxon>Flammeovirgaceae</taxon>
        <taxon>Sediminitomix</taxon>
    </lineage>
</organism>
<dbReference type="Gene3D" id="3.40.630.30">
    <property type="match status" value="1"/>
</dbReference>
<proteinExistence type="predicted"/>
<keyword evidence="2" id="KW-0808">Transferase</keyword>
<evidence type="ECO:0000313" key="2">
    <source>
        <dbReference type="EMBL" id="PWJ42683.1"/>
    </source>
</evidence>
<evidence type="ECO:0000259" key="1">
    <source>
        <dbReference type="PROSITE" id="PS51186"/>
    </source>
</evidence>
<dbReference type="GO" id="GO:0016747">
    <property type="term" value="F:acyltransferase activity, transferring groups other than amino-acyl groups"/>
    <property type="evidence" value="ECO:0007669"/>
    <property type="project" value="InterPro"/>
</dbReference>
<dbReference type="InterPro" id="IPR016181">
    <property type="entry name" value="Acyl_CoA_acyltransferase"/>
</dbReference>
<accession>A0A315ZC59</accession>
<dbReference type="SUPFAM" id="SSF55729">
    <property type="entry name" value="Acyl-CoA N-acyltransferases (Nat)"/>
    <property type="match status" value="1"/>
</dbReference>
<comment type="caution">
    <text evidence="2">The sequence shown here is derived from an EMBL/GenBank/DDBJ whole genome shotgun (WGS) entry which is preliminary data.</text>
</comment>
<dbReference type="Pfam" id="PF00583">
    <property type="entry name" value="Acetyltransf_1"/>
    <property type="match status" value="1"/>
</dbReference>
<sequence length="175" mass="20126">MENIKTERQLFMKQINTSEVIFREAIVEDAEVLANYRIDFMDEVLGHENHPDVAQLKAELINYFSKSIKERSILTLLAEYEHKIISTAVIVISEAPPSYESLQNKGRRGYVLNVYTCKTYRGHGIAKELLAKLIQLAKKEQLEFLNLHATQDGINIYKELGFNAPKFPELKLTLN</sequence>
<dbReference type="PROSITE" id="PS51186">
    <property type="entry name" value="GNAT"/>
    <property type="match status" value="1"/>
</dbReference>
<dbReference type="CDD" id="cd04301">
    <property type="entry name" value="NAT_SF"/>
    <property type="match status" value="1"/>
</dbReference>
<feature type="domain" description="N-acetyltransferase" evidence="1">
    <location>
        <begin position="20"/>
        <end position="175"/>
    </location>
</feature>
<dbReference type="Proteomes" id="UP000245535">
    <property type="component" value="Unassembled WGS sequence"/>
</dbReference>
<evidence type="ECO:0000313" key="3">
    <source>
        <dbReference type="Proteomes" id="UP000245535"/>
    </source>
</evidence>
<gene>
    <name evidence="2" type="ORF">BC781_102228</name>
</gene>
<dbReference type="InterPro" id="IPR000182">
    <property type="entry name" value="GNAT_dom"/>
</dbReference>
<keyword evidence="3" id="KW-1185">Reference proteome</keyword>